<organism evidence="2 3">
    <name type="scientific">Cereibacter sphaeroides</name>
    <name type="common">Rhodobacter sphaeroides</name>
    <dbReference type="NCBI Taxonomy" id="1063"/>
    <lineage>
        <taxon>Bacteria</taxon>
        <taxon>Pseudomonadati</taxon>
        <taxon>Pseudomonadota</taxon>
        <taxon>Alphaproteobacteria</taxon>
        <taxon>Rhodobacterales</taxon>
        <taxon>Paracoccaceae</taxon>
        <taxon>Cereibacter</taxon>
    </lineage>
</organism>
<dbReference type="NCBIfam" id="TIGR03725">
    <property type="entry name" value="T6A_YeaZ"/>
    <property type="match status" value="1"/>
</dbReference>
<dbReference type="Pfam" id="PF00814">
    <property type="entry name" value="TsaD"/>
    <property type="match status" value="1"/>
</dbReference>
<dbReference type="GO" id="GO:0002949">
    <property type="term" value="P:tRNA threonylcarbamoyladenosine modification"/>
    <property type="evidence" value="ECO:0007669"/>
    <property type="project" value="InterPro"/>
</dbReference>
<dbReference type="AlphaFoldDB" id="A0A2W5UAQ5"/>
<dbReference type="PANTHER" id="PTHR11735:SF11">
    <property type="entry name" value="TRNA THREONYLCARBAMOYLADENOSINE BIOSYNTHESIS PROTEIN TSAB"/>
    <property type="match status" value="1"/>
</dbReference>
<dbReference type="InterPro" id="IPR022496">
    <property type="entry name" value="T6A_TsaB"/>
</dbReference>
<sequence>MPPEPIVLGFDTSAAHCAAAVVSGLRTLAWRIEPMEKGQAERVMLLLAETLAEAGVGYRDLAGVGVGIGPGNFTGVRISVAAARGLALTLGVPAIGVSIFDALALDGPIDVVTLIDARRDALWLSSEGLVARQVTLNDLPPEIAGRAVIGHRANKVAVLIGGHALVPALPLPVAIARIAATRLGTPQPRPVPLYLRGADAAPPRDPPPVILP</sequence>
<evidence type="ECO:0000259" key="1">
    <source>
        <dbReference type="Pfam" id="PF00814"/>
    </source>
</evidence>
<gene>
    <name evidence="2" type="primary">tsaB</name>
    <name evidence="2" type="ORF">DI533_07805</name>
</gene>
<proteinExistence type="predicted"/>
<protein>
    <submittedName>
        <fullName evidence="2">tRNA (Adenosine(37)-N6)-threonylcarbamoyltransferase complex dimerization subunit type 1 TsaB</fullName>
    </submittedName>
</protein>
<keyword evidence="2" id="KW-0808">Transferase</keyword>
<dbReference type="EMBL" id="QFQS01000001">
    <property type="protein sequence ID" value="PZR00464.1"/>
    <property type="molecule type" value="Genomic_DNA"/>
</dbReference>
<reference evidence="2 3" key="1">
    <citation type="submission" date="2017-08" db="EMBL/GenBank/DDBJ databases">
        <title>Infants hospitalized years apart are colonized by the same room-sourced microbial strains.</title>
        <authorList>
            <person name="Brooks B."/>
            <person name="Olm M.R."/>
            <person name="Firek B.A."/>
            <person name="Baker R."/>
            <person name="Thomas B.C."/>
            <person name="Morowitz M.J."/>
            <person name="Banfield J.F."/>
        </authorList>
    </citation>
    <scope>NUCLEOTIDE SEQUENCE [LARGE SCALE GENOMIC DNA]</scope>
    <source>
        <strain evidence="2">S2_003_000_R2_11</strain>
    </source>
</reference>
<feature type="domain" description="Gcp-like" evidence="1">
    <location>
        <begin position="39"/>
        <end position="133"/>
    </location>
</feature>
<accession>A0A2W5UAQ5</accession>
<evidence type="ECO:0000313" key="2">
    <source>
        <dbReference type="EMBL" id="PZR00464.1"/>
    </source>
</evidence>
<name>A0A2W5UAQ5_CERSP</name>
<dbReference type="SUPFAM" id="SSF53067">
    <property type="entry name" value="Actin-like ATPase domain"/>
    <property type="match status" value="1"/>
</dbReference>
<comment type="caution">
    <text evidence="2">The sequence shown here is derived from an EMBL/GenBank/DDBJ whole genome shotgun (WGS) entry which is preliminary data.</text>
</comment>
<dbReference type="Gene3D" id="3.30.420.40">
    <property type="match status" value="2"/>
</dbReference>
<dbReference type="Proteomes" id="UP000248975">
    <property type="component" value="Unassembled WGS sequence"/>
</dbReference>
<evidence type="ECO:0000313" key="3">
    <source>
        <dbReference type="Proteomes" id="UP000248975"/>
    </source>
</evidence>
<dbReference type="GO" id="GO:0016740">
    <property type="term" value="F:transferase activity"/>
    <property type="evidence" value="ECO:0007669"/>
    <property type="project" value="UniProtKB-KW"/>
</dbReference>
<dbReference type="InterPro" id="IPR000905">
    <property type="entry name" value="Gcp-like_dom"/>
</dbReference>
<dbReference type="InterPro" id="IPR043129">
    <property type="entry name" value="ATPase_NBD"/>
</dbReference>
<dbReference type="PANTHER" id="PTHR11735">
    <property type="entry name" value="TRNA N6-ADENOSINE THREONYLCARBAMOYLTRANSFERASE"/>
    <property type="match status" value="1"/>
</dbReference>
<dbReference type="GO" id="GO:0005829">
    <property type="term" value="C:cytosol"/>
    <property type="evidence" value="ECO:0007669"/>
    <property type="project" value="TreeGrafter"/>
</dbReference>